<keyword evidence="7" id="KW-0472">Membrane</keyword>
<evidence type="ECO:0000256" key="8">
    <source>
        <dbReference type="RuleBase" id="RU366017"/>
    </source>
</evidence>
<evidence type="ECO:0000256" key="3">
    <source>
        <dbReference type="ARBA" id="ARBA00022676"/>
    </source>
</evidence>
<evidence type="ECO:0000313" key="10">
    <source>
        <dbReference type="Proteomes" id="UP001201812"/>
    </source>
</evidence>
<evidence type="ECO:0000256" key="1">
    <source>
        <dbReference type="ARBA" id="ARBA00004167"/>
    </source>
</evidence>
<name>A0AAD4QSL9_9BILA</name>
<dbReference type="EMBL" id="JAKKPZ010001059">
    <property type="protein sequence ID" value="KAI1690884.1"/>
    <property type="molecule type" value="Genomic_DNA"/>
</dbReference>
<sequence length="183" mass="21123">MFPTDRRLCRSESEGPHNYPPNTAVILFNSARDLNVSTLDLVCHSRGNQSESRAPAQVDYAYSPTFSLCKWMTYLATCQVESSLLEFSLGTTQPGDGEIEIPFQLPYTKKQVDVGVCYSPFFYAEYWQLALTMLELNNHFGIHLQVIYVQSILEDFMKVLENKTMHKIKLKLKPKFYFELEQT</sequence>
<keyword evidence="3 8" id="KW-0328">Glycosyltransferase</keyword>
<reference evidence="9" key="1">
    <citation type="submission" date="2022-01" db="EMBL/GenBank/DDBJ databases">
        <title>Genome Sequence Resource for Two Populations of Ditylenchus destructor, the Migratory Endoparasitic Phytonematode.</title>
        <authorList>
            <person name="Zhang H."/>
            <person name="Lin R."/>
            <person name="Xie B."/>
        </authorList>
    </citation>
    <scope>NUCLEOTIDE SEQUENCE</scope>
    <source>
        <strain evidence="9">BazhouSP</strain>
    </source>
</reference>
<evidence type="ECO:0000313" key="9">
    <source>
        <dbReference type="EMBL" id="KAI1690884.1"/>
    </source>
</evidence>
<keyword evidence="6" id="KW-1133">Transmembrane helix</keyword>
<protein>
    <recommendedName>
        <fullName evidence="8">Glycosyltransferase family 92 protein</fullName>
        <ecNumber evidence="8">2.4.1.-</ecNumber>
    </recommendedName>
</protein>
<keyword evidence="5" id="KW-0812">Transmembrane</keyword>
<evidence type="ECO:0000256" key="6">
    <source>
        <dbReference type="ARBA" id="ARBA00022989"/>
    </source>
</evidence>
<dbReference type="Pfam" id="PF01697">
    <property type="entry name" value="Glyco_transf_92"/>
    <property type="match status" value="1"/>
</dbReference>
<dbReference type="PANTHER" id="PTHR21645">
    <property type="entry name" value="GLYCOSYLTRANSFERASE FAMILY 92 PROTEIN"/>
    <property type="match status" value="1"/>
</dbReference>
<dbReference type="Proteomes" id="UP001201812">
    <property type="component" value="Unassembled WGS sequence"/>
</dbReference>
<dbReference type="InterPro" id="IPR008166">
    <property type="entry name" value="Glyco_transf_92"/>
</dbReference>
<comment type="similarity">
    <text evidence="2 8">Belongs to the glycosyltransferase 92 family.</text>
</comment>
<proteinExistence type="inferred from homology"/>
<dbReference type="GO" id="GO:0016757">
    <property type="term" value="F:glycosyltransferase activity"/>
    <property type="evidence" value="ECO:0007669"/>
    <property type="project" value="UniProtKB-UniRule"/>
</dbReference>
<evidence type="ECO:0000256" key="2">
    <source>
        <dbReference type="ARBA" id="ARBA00007647"/>
    </source>
</evidence>
<keyword evidence="10" id="KW-1185">Reference proteome</keyword>
<comment type="subcellular location">
    <subcellularLocation>
        <location evidence="1">Membrane</location>
        <topology evidence="1">Single-pass membrane protein</topology>
    </subcellularLocation>
</comment>
<accession>A0AAD4QSL9</accession>
<dbReference type="GO" id="GO:0016020">
    <property type="term" value="C:membrane"/>
    <property type="evidence" value="ECO:0007669"/>
    <property type="project" value="UniProtKB-SubCell"/>
</dbReference>
<gene>
    <name evidence="9" type="ORF">DdX_22247</name>
</gene>
<dbReference type="InterPro" id="IPR052012">
    <property type="entry name" value="GTase_92"/>
</dbReference>
<evidence type="ECO:0000256" key="7">
    <source>
        <dbReference type="ARBA" id="ARBA00023136"/>
    </source>
</evidence>
<dbReference type="EC" id="2.4.1.-" evidence="8"/>
<evidence type="ECO:0000256" key="4">
    <source>
        <dbReference type="ARBA" id="ARBA00022679"/>
    </source>
</evidence>
<evidence type="ECO:0000256" key="5">
    <source>
        <dbReference type="ARBA" id="ARBA00022692"/>
    </source>
</evidence>
<comment type="caution">
    <text evidence="9">The sequence shown here is derived from an EMBL/GenBank/DDBJ whole genome shotgun (WGS) entry which is preliminary data.</text>
</comment>
<dbReference type="PANTHER" id="PTHR21645:SF2">
    <property type="entry name" value="GLYCOSYLTRANSFERASE FAMILY 92 PROTEIN F59C6.8"/>
    <property type="match status" value="1"/>
</dbReference>
<organism evidence="9 10">
    <name type="scientific">Ditylenchus destructor</name>
    <dbReference type="NCBI Taxonomy" id="166010"/>
    <lineage>
        <taxon>Eukaryota</taxon>
        <taxon>Metazoa</taxon>
        <taxon>Ecdysozoa</taxon>
        <taxon>Nematoda</taxon>
        <taxon>Chromadorea</taxon>
        <taxon>Rhabditida</taxon>
        <taxon>Tylenchina</taxon>
        <taxon>Tylenchomorpha</taxon>
        <taxon>Sphaerularioidea</taxon>
        <taxon>Anguinidae</taxon>
        <taxon>Anguininae</taxon>
        <taxon>Ditylenchus</taxon>
    </lineage>
</organism>
<dbReference type="AlphaFoldDB" id="A0AAD4QSL9"/>
<keyword evidence="4 8" id="KW-0808">Transferase</keyword>